<dbReference type="Gene3D" id="1.10.10.10">
    <property type="entry name" value="Winged helix-like DNA-binding domain superfamily/Winged helix DNA-binding domain"/>
    <property type="match status" value="1"/>
</dbReference>
<dbReference type="SUPFAM" id="SSF88659">
    <property type="entry name" value="Sigma3 and sigma4 domains of RNA polymerase sigma factors"/>
    <property type="match status" value="1"/>
</dbReference>
<dbReference type="Proteomes" id="UP000419138">
    <property type="component" value="Unassembled WGS sequence"/>
</dbReference>
<feature type="region of interest" description="Disordered" evidence="5">
    <location>
        <begin position="261"/>
        <end position="290"/>
    </location>
</feature>
<dbReference type="InterPro" id="IPR014284">
    <property type="entry name" value="RNA_pol_sigma-70_dom"/>
</dbReference>
<accession>A0A646KQZ4</accession>
<proteinExistence type="inferred from homology"/>
<dbReference type="InterPro" id="IPR039425">
    <property type="entry name" value="RNA_pol_sigma-70-like"/>
</dbReference>
<evidence type="ECO:0000259" key="6">
    <source>
        <dbReference type="Pfam" id="PF04542"/>
    </source>
</evidence>
<evidence type="ECO:0000256" key="4">
    <source>
        <dbReference type="ARBA" id="ARBA00023163"/>
    </source>
</evidence>
<feature type="domain" description="RNA polymerase sigma-70 region 2" evidence="6">
    <location>
        <begin position="99"/>
        <end position="166"/>
    </location>
</feature>
<comment type="caution">
    <text evidence="8">The sequence shown here is derived from an EMBL/GenBank/DDBJ whole genome shotgun (WGS) entry which is preliminary data.</text>
</comment>
<dbReference type="Gene3D" id="1.10.1740.10">
    <property type="match status" value="1"/>
</dbReference>
<dbReference type="EMBL" id="VCLA01000192">
    <property type="protein sequence ID" value="MQT04663.1"/>
    <property type="molecule type" value="Genomic_DNA"/>
</dbReference>
<dbReference type="SUPFAM" id="SSF88946">
    <property type="entry name" value="Sigma2 domain of RNA polymerase sigma factors"/>
    <property type="match status" value="1"/>
</dbReference>
<organism evidence="8 9">
    <name type="scientific">Streptomyces jumonjinensis</name>
    <dbReference type="NCBI Taxonomy" id="1945"/>
    <lineage>
        <taxon>Bacteria</taxon>
        <taxon>Bacillati</taxon>
        <taxon>Actinomycetota</taxon>
        <taxon>Actinomycetes</taxon>
        <taxon>Kitasatosporales</taxon>
        <taxon>Streptomycetaceae</taxon>
        <taxon>Streptomyces</taxon>
    </lineage>
</organism>
<dbReference type="InterPro" id="IPR013325">
    <property type="entry name" value="RNA_pol_sigma_r2"/>
</dbReference>
<dbReference type="PANTHER" id="PTHR43133">
    <property type="entry name" value="RNA POLYMERASE ECF-TYPE SIGMA FACTO"/>
    <property type="match status" value="1"/>
</dbReference>
<evidence type="ECO:0000259" key="7">
    <source>
        <dbReference type="Pfam" id="PF08281"/>
    </source>
</evidence>
<dbReference type="CDD" id="cd06171">
    <property type="entry name" value="Sigma70_r4"/>
    <property type="match status" value="1"/>
</dbReference>
<dbReference type="GO" id="GO:0003677">
    <property type="term" value="F:DNA binding"/>
    <property type="evidence" value="ECO:0007669"/>
    <property type="project" value="InterPro"/>
</dbReference>
<evidence type="ECO:0000256" key="1">
    <source>
        <dbReference type="ARBA" id="ARBA00010641"/>
    </source>
</evidence>
<feature type="domain" description="RNA polymerase sigma factor 70 region 4 type 2" evidence="7">
    <location>
        <begin position="200"/>
        <end position="250"/>
    </location>
</feature>
<dbReference type="PANTHER" id="PTHR43133:SF25">
    <property type="entry name" value="RNA POLYMERASE SIGMA FACTOR RFAY-RELATED"/>
    <property type="match status" value="1"/>
</dbReference>
<dbReference type="InterPro" id="IPR036388">
    <property type="entry name" value="WH-like_DNA-bd_sf"/>
</dbReference>
<keyword evidence="4" id="KW-0804">Transcription</keyword>
<feature type="region of interest" description="Disordered" evidence="5">
    <location>
        <begin position="1"/>
        <end position="44"/>
    </location>
</feature>
<dbReference type="InterPro" id="IPR013249">
    <property type="entry name" value="RNA_pol_sigma70_r4_t2"/>
</dbReference>
<dbReference type="NCBIfam" id="TIGR02937">
    <property type="entry name" value="sigma70-ECF"/>
    <property type="match status" value="1"/>
</dbReference>
<dbReference type="GO" id="GO:0016987">
    <property type="term" value="F:sigma factor activity"/>
    <property type="evidence" value="ECO:0007669"/>
    <property type="project" value="UniProtKB-KW"/>
</dbReference>
<evidence type="ECO:0000313" key="8">
    <source>
        <dbReference type="EMBL" id="MQT04663.1"/>
    </source>
</evidence>
<sequence length="290" mass="31456">MRHPVARLAASGAAGGTQLRGQHGAREDGTVVAQRSTRDLPLPRRPVQLRVEDCGVCGPVGSTSSVSGTGGAVRTLVCVDSQLNDRIRSGDRAAFAAIFDEHARVIYAHAVRTTGDWAVAEDVMSLTFLEAWRQRDKLRREVRNIRAWLLGIATNVLRNTARSARRHRVAMSRLPPVEPLPDFSDMVVGQLIDSQRLAAAARALNRLKQGEREVFALVVWSDLGYAAAAEALGIPVGTVRSRLSRAREKLRGLVKEELANARAAEPRGGNGHVPDSRATEVRSLQGRSTS</sequence>
<protein>
    <submittedName>
        <fullName evidence="8">RNA polymerase sigma factor</fullName>
    </submittedName>
</protein>
<name>A0A646KQZ4_STRJU</name>
<evidence type="ECO:0000256" key="2">
    <source>
        <dbReference type="ARBA" id="ARBA00023015"/>
    </source>
</evidence>
<comment type="similarity">
    <text evidence="1">Belongs to the sigma-70 factor family. ECF subfamily.</text>
</comment>
<dbReference type="Pfam" id="PF08281">
    <property type="entry name" value="Sigma70_r4_2"/>
    <property type="match status" value="1"/>
</dbReference>
<dbReference type="OrthoDB" id="5518337at2"/>
<evidence type="ECO:0000256" key="5">
    <source>
        <dbReference type="SAM" id="MobiDB-lite"/>
    </source>
</evidence>
<evidence type="ECO:0000313" key="9">
    <source>
        <dbReference type="Proteomes" id="UP000419138"/>
    </source>
</evidence>
<keyword evidence="3" id="KW-0731">Sigma factor</keyword>
<dbReference type="Pfam" id="PF04542">
    <property type="entry name" value="Sigma70_r2"/>
    <property type="match status" value="1"/>
</dbReference>
<dbReference type="InterPro" id="IPR007627">
    <property type="entry name" value="RNA_pol_sigma70_r2"/>
</dbReference>
<dbReference type="GO" id="GO:0006352">
    <property type="term" value="P:DNA-templated transcription initiation"/>
    <property type="evidence" value="ECO:0007669"/>
    <property type="project" value="InterPro"/>
</dbReference>
<keyword evidence="2" id="KW-0805">Transcription regulation</keyword>
<keyword evidence="9" id="KW-1185">Reference proteome</keyword>
<evidence type="ECO:0000256" key="3">
    <source>
        <dbReference type="ARBA" id="ARBA00023082"/>
    </source>
</evidence>
<gene>
    <name evidence="8" type="ORF">FF041_32270</name>
</gene>
<dbReference type="InterPro" id="IPR013324">
    <property type="entry name" value="RNA_pol_sigma_r3/r4-like"/>
</dbReference>
<reference evidence="8 9" key="1">
    <citation type="submission" date="2019-05" db="EMBL/GenBank/DDBJ databases">
        <title>Comparative genomics and metabolomics analyses of clavulanic acid producing Streptomyces species provides insight into specialized metabolism and evolution of beta-lactam biosynthetic gene clusters.</title>
        <authorList>
            <person name="Moore M.A."/>
            <person name="Cruz-Morales P."/>
            <person name="Barona Gomez F."/>
            <person name="Kapil T."/>
        </authorList>
    </citation>
    <scope>NUCLEOTIDE SEQUENCE [LARGE SCALE GENOMIC DNA]</scope>
    <source>
        <strain evidence="8 9">NRRL 5741</strain>
    </source>
</reference>
<dbReference type="AlphaFoldDB" id="A0A646KQZ4"/>